<keyword evidence="2" id="KW-1185">Reference proteome</keyword>
<accession>A0A2L0V0M7</accession>
<organism evidence="1 2">
    <name type="scientific">Agrobacterium phage Atu_ph07</name>
    <dbReference type="NCBI Taxonomy" id="2024264"/>
    <lineage>
        <taxon>Viruses</taxon>
        <taxon>Duplodnaviria</taxon>
        <taxon>Heunggongvirae</taxon>
        <taxon>Uroviricota</taxon>
        <taxon>Caudoviricetes</taxon>
        <taxon>Polybotosvirus</taxon>
        <taxon>Polybotosvirus Atuph07</taxon>
    </lineage>
</organism>
<dbReference type="GeneID" id="40088569"/>
<reference evidence="1 2" key="1">
    <citation type="submission" date="2017-06" db="EMBL/GenBank/DDBJ databases">
        <authorList>
            <person name="Kim H.J."/>
            <person name="Triplett B.A."/>
        </authorList>
    </citation>
    <scope>NUCLEOTIDE SEQUENCE [LARGE SCALE GENOMIC DNA]</scope>
</reference>
<evidence type="ECO:0000313" key="2">
    <source>
        <dbReference type="Proteomes" id="UP000223025"/>
    </source>
</evidence>
<evidence type="ECO:0000313" key="1">
    <source>
        <dbReference type="EMBL" id="AUZ95325.1"/>
    </source>
</evidence>
<dbReference type="Proteomes" id="UP000223025">
    <property type="component" value="Segment"/>
</dbReference>
<dbReference type="KEGG" id="vg:40088569"/>
<sequence>MNYENFVEKEYHFFAYGWDGYGYIKNFYDIFPYVEPTVFKYFNRIELAVERDLIMVSHFTNYVHFNSVRDALDYIENPPRFIKFKAFIDLMISRIFKE</sequence>
<dbReference type="EMBL" id="MF403008">
    <property type="protein sequence ID" value="AUZ95325.1"/>
    <property type="molecule type" value="Genomic_DNA"/>
</dbReference>
<dbReference type="RefSeq" id="YP_009612231.1">
    <property type="nucleotide sequence ID" value="NC_042013.1"/>
</dbReference>
<proteinExistence type="predicted"/>
<protein>
    <submittedName>
        <fullName evidence="1">Uncharacterized protein</fullName>
    </submittedName>
</protein>
<name>A0A2L0V0M7_9CAUD</name>